<accession>A0ABM9B6J9</accession>
<protein>
    <recommendedName>
        <fullName evidence="1">CobQ/CobB/MinD/ParA nucleotide binding domain-containing protein</fullName>
    </recommendedName>
</protein>
<evidence type="ECO:0000259" key="1">
    <source>
        <dbReference type="Pfam" id="PF01656"/>
    </source>
</evidence>
<dbReference type="Proteomes" id="UP000837803">
    <property type="component" value="Unassembled WGS sequence"/>
</dbReference>
<dbReference type="EMBL" id="CAKLPZ010000006">
    <property type="protein sequence ID" value="CAH1002614.1"/>
    <property type="molecule type" value="Genomic_DNA"/>
</dbReference>
<keyword evidence="3" id="KW-1185">Reference proteome</keyword>
<dbReference type="InterPro" id="IPR050678">
    <property type="entry name" value="DNA_Partitioning_ATPase"/>
</dbReference>
<dbReference type="RefSeq" id="WP_238752442.1">
    <property type="nucleotide sequence ID" value="NZ_CAKLPZ010000006.1"/>
</dbReference>
<dbReference type="PANTHER" id="PTHR13696:SF52">
    <property type="entry name" value="PARA FAMILY PROTEIN CT_582"/>
    <property type="match status" value="1"/>
</dbReference>
<organism evidence="2 3">
    <name type="scientific">Neolewinella maritima</name>
    <dbReference type="NCBI Taxonomy" id="1383882"/>
    <lineage>
        <taxon>Bacteria</taxon>
        <taxon>Pseudomonadati</taxon>
        <taxon>Bacteroidota</taxon>
        <taxon>Saprospiria</taxon>
        <taxon>Saprospirales</taxon>
        <taxon>Lewinellaceae</taxon>
        <taxon>Neolewinella</taxon>
    </lineage>
</organism>
<evidence type="ECO:0000313" key="3">
    <source>
        <dbReference type="Proteomes" id="UP000837803"/>
    </source>
</evidence>
<evidence type="ECO:0000313" key="2">
    <source>
        <dbReference type="EMBL" id="CAH1002614.1"/>
    </source>
</evidence>
<sequence length="244" mass="27545">MSEKINRIVLATQKGGVGKSTIATMLASYMYFVKDHSVVVIDADDPQHTIKKLRDRELARFKQDEAMMRAFTESGKSQIYPITESRMDHVFERPAPDRPSTFEKASHPKIAADTVIIDTPGSVAIEGLGNILRNVDRVIIPLEPEEMSLVSATEFLTALGSIGSNQKERPKPIAFWNKVLWRSHEELITAQNEVFRAAGIHVLTNHIPYSVKLKRTETRSTIFPVNFRSIDLSGFMEELYQTTK</sequence>
<dbReference type="SUPFAM" id="SSF52540">
    <property type="entry name" value="P-loop containing nucleoside triphosphate hydrolases"/>
    <property type="match status" value="1"/>
</dbReference>
<dbReference type="PANTHER" id="PTHR13696">
    <property type="entry name" value="P-LOOP CONTAINING NUCLEOSIDE TRIPHOSPHATE HYDROLASE"/>
    <property type="match status" value="1"/>
</dbReference>
<name>A0ABM9B6J9_9BACT</name>
<dbReference type="InterPro" id="IPR027417">
    <property type="entry name" value="P-loop_NTPase"/>
</dbReference>
<reference evidence="2" key="1">
    <citation type="submission" date="2021-12" db="EMBL/GenBank/DDBJ databases">
        <authorList>
            <person name="Rodrigo-Torres L."/>
            <person name="Arahal R. D."/>
            <person name="Lucena T."/>
        </authorList>
    </citation>
    <scope>NUCLEOTIDE SEQUENCE</scope>
    <source>
        <strain evidence="2">CECT 8419</strain>
    </source>
</reference>
<dbReference type="Pfam" id="PF01656">
    <property type="entry name" value="CbiA"/>
    <property type="match status" value="1"/>
</dbReference>
<feature type="domain" description="CobQ/CobB/MinD/ParA nucleotide binding" evidence="1">
    <location>
        <begin position="8"/>
        <end position="218"/>
    </location>
</feature>
<proteinExistence type="predicted"/>
<dbReference type="Gene3D" id="3.40.50.300">
    <property type="entry name" value="P-loop containing nucleotide triphosphate hydrolases"/>
    <property type="match status" value="1"/>
</dbReference>
<gene>
    <name evidence="2" type="ORF">LEM8419_03486</name>
</gene>
<dbReference type="CDD" id="cd02042">
    <property type="entry name" value="ParAB_family"/>
    <property type="match status" value="1"/>
</dbReference>
<dbReference type="InterPro" id="IPR002586">
    <property type="entry name" value="CobQ/CobB/MinD/ParA_Nub-bd_dom"/>
</dbReference>
<comment type="caution">
    <text evidence="2">The sequence shown here is derived from an EMBL/GenBank/DDBJ whole genome shotgun (WGS) entry which is preliminary data.</text>
</comment>